<reference evidence="2 3" key="2">
    <citation type="journal article" date="2011" name="Stand. Genomic Sci.">
        <title>Complete genome sequence of Bacteroides helcogenes type strain (P 36-108).</title>
        <authorList>
            <person name="Pati A."/>
            <person name="Gronow S."/>
            <person name="Zeytun A."/>
            <person name="Lapidus A."/>
            <person name="Nolan M."/>
            <person name="Hammon N."/>
            <person name="Deshpande S."/>
            <person name="Cheng J.F."/>
            <person name="Tapia R."/>
            <person name="Han C."/>
            <person name="Goodwin L."/>
            <person name="Pitluck S."/>
            <person name="Liolios K."/>
            <person name="Pagani I."/>
            <person name="Ivanova N."/>
            <person name="Mavromatis K."/>
            <person name="Chen A."/>
            <person name="Palaniappan K."/>
            <person name="Land M."/>
            <person name="Hauser L."/>
            <person name="Chang Y.J."/>
            <person name="Jeffries C.D."/>
            <person name="Detter J.C."/>
            <person name="Brambilla E."/>
            <person name="Rohde M."/>
            <person name="Goker M."/>
            <person name="Woyke T."/>
            <person name="Bristow J."/>
            <person name="Eisen J.A."/>
            <person name="Markowitz V."/>
            <person name="Hugenholtz P."/>
            <person name="Kyrpides N.C."/>
            <person name="Klenk H.P."/>
            <person name="Lucas S."/>
        </authorList>
    </citation>
    <scope>NUCLEOTIDE SEQUENCE [LARGE SCALE GENOMIC DNA]</scope>
    <source>
        <strain evidence="3">ATCC 35417 / DSM 20613 / JCM 6297 / CCUG 15421 / P 36-108</strain>
    </source>
</reference>
<gene>
    <name evidence="2" type="ordered locus">Bache_1941</name>
</gene>
<organism evidence="2 3">
    <name type="scientific">Bacteroides helcogenes (strain ATCC 35417 / DSM 20613 / JCM 6297 / CCUG 15421 / P 36-108)</name>
    <dbReference type="NCBI Taxonomy" id="693979"/>
    <lineage>
        <taxon>Bacteria</taxon>
        <taxon>Pseudomonadati</taxon>
        <taxon>Bacteroidota</taxon>
        <taxon>Bacteroidia</taxon>
        <taxon>Bacteroidales</taxon>
        <taxon>Bacteroidaceae</taxon>
        <taxon>Bacteroides</taxon>
    </lineage>
</organism>
<protein>
    <recommendedName>
        <fullName evidence="1">DUF6922 domain-containing protein</fullName>
    </recommendedName>
</protein>
<evidence type="ECO:0000259" key="1">
    <source>
        <dbReference type="Pfam" id="PF21956"/>
    </source>
</evidence>
<dbReference type="eggNOG" id="ENOG50331D6">
    <property type="taxonomic scope" value="Bacteria"/>
</dbReference>
<proteinExistence type="predicted"/>
<dbReference type="InterPro" id="IPR053830">
    <property type="entry name" value="DUF6922"/>
</dbReference>
<dbReference type="Pfam" id="PF21956">
    <property type="entry name" value="DUF6922"/>
    <property type="match status" value="1"/>
</dbReference>
<reference key="1">
    <citation type="submission" date="2010-11" db="EMBL/GenBank/DDBJ databases">
        <title>The complete genome of Bacteroides helcogenes P 36-108.</title>
        <authorList>
            <consortium name="US DOE Joint Genome Institute (JGI-PGF)"/>
            <person name="Lucas S."/>
            <person name="Copeland A."/>
            <person name="Lapidus A."/>
            <person name="Bruce D."/>
            <person name="Goodwin L."/>
            <person name="Pitluck S."/>
            <person name="Kyrpides N."/>
            <person name="Mavromatis K."/>
            <person name="Ivanova N."/>
            <person name="Zeytun A."/>
            <person name="Brettin T."/>
            <person name="Detter J.C."/>
            <person name="Tapia R."/>
            <person name="Han C."/>
            <person name="Land M."/>
            <person name="Hauser L."/>
            <person name="Markowitz V."/>
            <person name="Cheng J.-F."/>
            <person name="Hugenholtz P."/>
            <person name="Woyke T."/>
            <person name="Wu D."/>
            <person name="Gronow S."/>
            <person name="Wellnitz S."/>
            <person name="Brambilla E."/>
            <person name="Klenk H.-P."/>
            <person name="Eisen J.A."/>
        </authorList>
    </citation>
    <scope>NUCLEOTIDE SEQUENCE</scope>
    <source>
        <strain>P 36-108</strain>
    </source>
</reference>
<dbReference type="Proteomes" id="UP000008630">
    <property type="component" value="Chromosome"/>
</dbReference>
<keyword evidence="3" id="KW-1185">Reference proteome</keyword>
<dbReference type="HOGENOM" id="CLU_153917_2_0_10"/>
<name>E6SQ60_BACT6</name>
<accession>E6SQ60</accession>
<feature type="domain" description="DUF6922" evidence="1">
    <location>
        <begin position="25"/>
        <end position="75"/>
    </location>
</feature>
<dbReference type="AlphaFoldDB" id="E6SQ60"/>
<dbReference type="EMBL" id="CP002352">
    <property type="protein sequence ID" value="ADV43919.1"/>
    <property type="molecule type" value="Genomic_DNA"/>
</dbReference>
<evidence type="ECO:0000313" key="3">
    <source>
        <dbReference type="Proteomes" id="UP000008630"/>
    </source>
</evidence>
<dbReference type="STRING" id="693979.Bache_1941"/>
<evidence type="ECO:0000313" key="2">
    <source>
        <dbReference type="EMBL" id="ADV43919.1"/>
    </source>
</evidence>
<sequence>MFSSFGLSLLQKKLYMDGKECLSKLSPFLFWDIDMSQASMDVCPQQVVQRVLEYGNLDDWRLIRAYYGLHRIVELCKQMRTLDPVCLSYICLLSGTSKKEYRCYHTAQSKSTLWNS</sequence>
<dbReference type="KEGG" id="bhl:Bache_1941"/>